<dbReference type="PANTHER" id="PTHR46663:SF2">
    <property type="entry name" value="GGDEF DOMAIN-CONTAINING PROTEIN"/>
    <property type="match status" value="1"/>
</dbReference>
<evidence type="ECO:0000313" key="3">
    <source>
        <dbReference type="EMBL" id="GHG72184.1"/>
    </source>
</evidence>
<proteinExistence type="predicted"/>
<evidence type="ECO:0000313" key="4">
    <source>
        <dbReference type="Proteomes" id="UP000659697"/>
    </source>
</evidence>
<dbReference type="SMART" id="SM00267">
    <property type="entry name" value="GGDEF"/>
    <property type="match status" value="1"/>
</dbReference>
<dbReference type="Pfam" id="PF00990">
    <property type="entry name" value="GGDEF"/>
    <property type="match status" value="1"/>
</dbReference>
<dbReference type="InterPro" id="IPR000160">
    <property type="entry name" value="GGDEF_dom"/>
</dbReference>
<feature type="transmembrane region" description="Helical" evidence="1">
    <location>
        <begin position="301"/>
        <end position="320"/>
    </location>
</feature>
<feature type="transmembrane region" description="Helical" evidence="1">
    <location>
        <begin position="246"/>
        <end position="265"/>
    </location>
</feature>
<dbReference type="InterPro" id="IPR011622">
    <property type="entry name" value="7TMR_DISM_rcpt_extracell_dom2"/>
</dbReference>
<gene>
    <name evidence="3" type="ORF">GCM10010919_24220</name>
</gene>
<sequence>MVCYYFMLLTVFISWLLLYDPLISTAPHASNETKCCDVSPLLIFHDVSGQLTLNEVKAKVTDFVAAGDNLSFGYQKGAYWLHLTLTPTSVGQWWWVFDYPSLDHVTLYLENTTGILELHSGDTVPLPQRAFVHRKLVFPLVLPATESSTLWLRVVTEGSVTLSYQLLDNDTFIAHTRYAYLLPALYFGLIIALASYNFLLYLALREKAFLWYVLFVLGFGIGALSLNGLGAVFIWSEILSFGNRMLPLGFTAASLAAILFTRDFLHTRQFLPSWDPWLRRLIVLKAFALISVFFIPVQVALIVMSLIGIMTVFTLTICAIKGMLQHAPGARLFALAWSMLWLGTVVMSLRNFGVLPSNTFTVNAMQLGSAIEMILISLGLAQRFNRLKQQHSVIQQQMLQTEQRRVAELQQHETELEFKVQQRTAELERLNQRLQVLASTDTLTNLANRSAIYQQLQQARARSLRYQRKMALFFIDLDGFKQVNDEFGHQAGDWVLKEVSKRLLLCCRQSDLAGRLGGDEFLVICEDISLPQQLTELHQRLQDSLNQPYHYGEQILSVTASIGVLYTDAKLTADTMLEYADKAMYAEKQRKRTGRLAAEH</sequence>
<name>A0ABQ3KZD0_9ALTE</name>
<dbReference type="Gene3D" id="2.60.40.2380">
    <property type="match status" value="1"/>
</dbReference>
<dbReference type="PROSITE" id="PS50887">
    <property type="entry name" value="GGDEF"/>
    <property type="match status" value="1"/>
</dbReference>
<dbReference type="CDD" id="cd01949">
    <property type="entry name" value="GGDEF"/>
    <property type="match status" value="1"/>
</dbReference>
<feature type="transmembrane region" description="Helical" evidence="1">
    <location>
        <begin position="277"/>
        <end position="295"/>
    </location>
</feature>
<reference evidence="4" key="1">
    <citation type="journal article" date="2019" name="Int. J. Syst. Evol. Microbiol.">
        <title>The Global Catalogue of Microorganisms (GCM) 10K type strain sequencing project: providing services to taxonomists for standard genome sequencing and annotation.</title>
        <authorList>
            <consortium name="The Broad Institute Genomics Platform"/>
            <consortium name="The Broad Institute Genome Sequencing Center for Infectious Disease"/>
            <person name="Wu L."/>
            <person name="Ma J."/>
        </authorList>
    </citation>
    <scope>NUCLEOTIDE SEQUENCE [LARGE SCALE GENOMIC DNA]</scope>
    <source>
        <strain evidence="4">CGMCC 1.7003</strain>
    </source>
</reference>
<dbReference type="EMBL" id="BNAO01000006">
    <property type="protein sequence ID" value="GHG72184.1"/>
    <property type="molecule type" value="Genomic_DNA"/>
</dbReference>
<dbReference type="InterPro" id="IPR043128">
    <property type="entry name" value="Rev_trsase/Diguanyl_cyclase"/>
</dbReference>
<dbReference type="InterPro" id="IPR029787">
    <property type="entry name" value="Nucleotide_cyclase"/>
</dbReference>
<dbReference type="PANTHER" id="PTHR46663">
    <property type="entry name" value="DIGUANYLATE CYCLASE DGCT-RELATED"/>
    <property type="match status" value="1"/>
</dbReference>
<dbReference type="SUPFAM" id="SSF55073">
    <property type="entry name" value="Nucleotide cyclase"/>
    <property type="match status" value="1"/>
</dbReference>
<dbReference type="Gene3D" id="3.30.70.270">
    <property type="match status" value="1"/>
</dbReference>
<feature type="transmembrane region" description="Helical" evidence="1">
    <location>
        <begin position="364"/>
        <end position="381"/>
    </location>
</feature>
<evidence type="ECO:0000259" key="2">
    <source>
        <dbReference type="PROSITE" id="PS50887"/>
    </source>
</evidence>
<dbReference type="Pfam" id="PF07695">
    <property type="entry name" value="7TMR-DISM_7TM"/>
    <property type="match status" value="1"/>
</dbReference>
<keyword evidence="1" id="KW-0472">Membrane</keyword>
<keyword evidence="1" id="KW-1133">Transmembrane helix</keyword>
<feature type="domain" description="GGDEF" evidence="2">
    <location>
        <begin position="468"/>
        <end position="600"/>
    </location>
</feature>
<comment type="caution">
    <text evidence="3">The sequence shown here is derived from an EMBL/GenBank/DDBJ whole genome shotgun (WGS) entry which is preliminary data.</text>
</comment>
<dbReference type="Pfam" id="PF07696">
    <property type="entry name" value="7TMR-DISMED2"/>
    <property type="match status" value="1"/>
</dbReference>
<feature type="transmembrane region" description="Helical" evidence="1">
    <location>
        <begin position="332"/>
        <end position="352"/>
    </location>
</feature>
<protein>
    <submittedName>
        <fullName evidence="3">Sensor domain-containing diguanylate cyclase</fullName>
    </submittedName>
</protein>
<feature type="transmembrane region" description="Helical" evidence="1">
    <location>
        <begin position="209"/>
        <end position="234"/>
    </location>
</feature>
<accession>A0ABQ3KZD0</accession>
<dbReference type="InterPro" id="IPR052163">
    <property type="entry name" value="DGC-Regulatory_Protein"/>
</dbReference>
<keyword evidence="1" id="KW-0812">Transmembrane</keyword>
<dbReference type="Proteomes" id="UP000659697">
    <property type="component" value="Unassembled WGS sequence"/>
</dbReference>
<evidence type="ECO:0000256" key="1">
    <source>
        <dbReference type="SAM" id="Phobius"/>
    </source>
</evidence>
<organism evidence="3 4">
    <name type="scientific">Alishewanella longhuensis</name>
    <dbReference type="NCBI Taxonomy" id="1091037"/>
    <lineage>
        <taxon>Bacteria</taxon>
        <taxon>Pseudomonadati</taxon>
        <taxon>Pseudomonadota</taxon>
        <taxon>Gammaproteobacteria</taxon>
        <taxon>Alteromonadales</taxon>
        <taxon>Alteromonadaceae</taxon>
        <taxon>Alishewanella</taxon>
    </lineage>
</organism>
<keyword evidence="4" id="KW-1185">Reference proteome</keyword>
<feature type="transmembrane region" description="Helical" evidence="1">
    <location>
        <begin position="178"/>
        <end position="202"/>
    </location>
</feature>
<dbReference type="InterPro" id="IPR011623">
    <property type="entry name" value="7TMR_DISM_rcpt_extracell_dom1"/>
</dbReference>
<dbReference type="NCBIfam" id="TIGR00254">
    <property type="entry name" value="GGDEF"/>
    <property type="match status" value="1"/>
</dbReference>